<evidence type="ECO:0000313" key="11">
    <source>
        <dbReference type="Proteomes" id="UP001157974"/>
    </source>
</evidence>
<evidence type="ECO:0000256" key="1">
    <source>
        <dbReference type="ARBA" id="ARBA00000915"/>
    </source>
</evidence>
<dbReference type="PROSITE" id="PS01316">
    <property type="entry name" value="ATP_P_PHORIBOSYLTR"/>
    <property type="match status" value="1"/>
</dbReference>
<dbReference type="PANTHER" id="PTHR21403">
    <property type="entry name" value="ATP PHOSPHORIBOSYLTRANSFERASE ATP-PRTASE"/>
    <property type="match status" value="1"/>
</dbReference>
<keyword evidence="11" id="KW-1185">Reference proteome</keyword>
<comment type="catalytic activity">
    <reaction evidence="1">
        <text>1-(5-phospho-beta-D-ribosyl)-ATP + diphosphate = 5-phospho-alpha-D-ribose 1-diphosphate + ATP</text>
        <dbReference type="Rhea" id="RHEA:18473"/>
        <dbReference type="ChEBI" id="CHEBI:30616"/>
        <dbReference type="ChEBI" id="CHEBI:33019"/>
        <dbReference type="ChEBI" id="CHEBI:58017"/>
        <dbReference type="ChEBI" id="CHEBI:73183"/>
        <dbReference type="EC" id="2.4.2.17"/>
    </reaction>
</comment>
<proteinExistence type="predicted"/>
<dbReference type="EC" id="2.4.2.17" evidence="3"/>
<organism evidence="10 11">
    <name type="scientific">Rhodosorus marinus</name>
    <dbReference type="NCBI Taxonomy" id="101924"/>
    <lineage>
        <taxon>Eukaryota</taxon>
        <taxon>Rhodophyta</taxon>
        <taxon>Stylonematophyceae</taxon>
        <taxon>Stylonematales</taxon>
        <taxon>Stylonemataceae</taxon>
        <taxon>Rhodosorus</taxon>
    </lineage>
</organism>
<sequence length="382" mass="41845">MGMGLGFLQVVTDVRFSASRERVRICLGPNGFGDAISREKIRIAVPSKGGILDDTKDLLRDIGAELRISNPRQYTAALKGFEDVEVWLQRPPDIARKVRDGTVELGFTGYDLVVEHGGESNEIVPVHEDLGYGQCRLAVGVPMNWGDITGMEDLSKHLKANSERPLRVASKYSAQTKKFFARSGIRNYQIVYMDGALEASTQMGTADCIVDLVSSGVTLRENLLKEIEGGTLLTSTMQLIGNRSALTRQDERGTRLRILARELMERIEAHNVGSDQCNLIANVRGSSPGDVARRLGAGTDLRGMDGPTISTVIPPRGSDLGMYAVGLIIPKERMYNAVEQLRRIGGSGVCVLPVTYVFEKSSDRWKSFISELGIRDDTDAVL</sequence>
<dbReference type="GO" id="GO:0003879">
    <property type="term" value="F:ATP phosphoribosyltransferase activity"/>
    <property type="evidence" value="ECO:0007669"/>
    <property type="project" value="UniProtKB-EC"/>
</dbReference>
<evidence type="ECO:0000256" key="3">
    <source>
        <dbReference type="ARBA" id="ARBA00011946"/>
    </source>
</evidence>
<dbReference type="Proteomes" id="UP001157974">
    <property type="component" value="Unassembled WGS sequence"/>
</dbReference>
<feature type="domain" description="ATP phosphoribosyltransferase catalytic" evidence="8">
    <location>
        <begin position="90"/>
        <end position="267"/>
    </location>
</feature>
<evidence type="ECO:0000256" key="7">
    <source>
        <dbReference type="ARBA" id="ARBA00023102"/>
    </source>
</evidence>
<dbReference type="EMBL" id="JAMWBK010000003">
    <property type="protein sequence ID" value="KAJ8907082.1"/>
    <property type="molecule type" value="Genomic_DNA"/>
</dbReference>
<evidence type="ECO:0000313" key="10">
    <source>
        <dbReference type="EMBL" id="KAJ8907082.1"/>
    </source>
</evidence>
<dbReference type="AlphaFoldDB" id="A0AAV8V0K1"/>
<accession>A0AAV8V0K1</accession>
<dbReference type="GO" id="GO:0000105">
    <property type="term" value="P:L-histidine biosynthetic process"/>
    <property type="evidence" value="ECO:0007669"/>
    <property type="project" value="UniProtKB-KW"/>
</dbReference>
<feature type="domain" description="Histidine biosynthesis HisG C-terminal" evidence="9">
    <location>
        <begin position="279"/>
        <end position="355"/>
    </location>
</feature>
<comment type="pathway">
    <text evidence="2">Amino-acid biosynthesis; L-histidine biosynthesis; L-histidine from 5-phospho-alpha-D-ribose 1-diphosphate: step 1/9.</text>
</comment>
<dbReference type="Pfam" id="PF01634">
    <property type="entry name" value="HisG"/>
    <property type="match status" value="1"/>
</dbReference>
<dbReference type="GO" id="GO:0005737">
    <property type="term" value="C:cytoplasm"/>
    <property type="evidence" value="ECO:0007669"/>
    <property type="project" value="InterPro"/>
</dbReference>
<evidence type="ECO:0000256" key="2">
    <source>
        <dbReference type="ARBA" id="ARBA00004667"/>
    </source>
</evidence>
<dbReference type="InterPro" id="IPR013820">
    <property type="entry name" value="ATP_PRibTrfase_cat"/>
</dbReference>
<dbReference type="InterPro" id="IPR013115">
    <property type="entry name" value="HisG_C"/>
</dbReference>
<comment type="caution">
    <text evidence="10">The sequence shown here is derived from an EMBL/GenBank/DDBJ whole genome shotgun (WGS) entry which is preliminary data.</text>
</comment>
<dbReference type="InterPro" id="IPR001348">
    <property type="entry name" value="ATP_PRibTrfase_HisG"/>
</dbReference>
<reference evidence="10 11" key="1">
    <citation type="journal article" date="2023" name="Nat. Commun.">
        <title>Origin of minicircular mitochondrial genomes in red algae.</title>
        <authorList>
            <person name="Lee Y."/>
            <person name="Cho C.H."/>
            <person name="Lee Y.M."/>
            <person name="Park S.I."/>
            <person name="Yang J.H."/>
            <person name="West J.A."/>
            <person name="Bhattacharya D."/>
            <person name="Yoon H.S."/>
        </authorList>
    </citation>
    <scope>NUCLEOTIDE SEQUENCE [LARGE SCALE GENOMIC DNA]</scope>
    <source>
        <strain evidence="10 11">CCMP1338</strain>
        <tissue evidence="10">Whole cell</tissue>
    </source>
</reference>
<dbReference type="GO" id="GO:0000287">
    <property type="term" value="F:magnesium ion binding"/>
    <property type="evidence" value="ECO:0007669"/>
    <property type="project" value="InterPro"/>
</dbReference>
<dbReference type="SUPFAM" id="SSF54913">
    <property type="entry name" value="GlnB-like"/>
    <property type="match status" value="1"/>
</dbReference>
<name>A0AAV8V0K1_9RHOD</name>
<keyword evidence="7" id="KW-0368">Histidine biosynthesis</keyword>
<keyword evidence="4" id="KW-0028">Amino-acid biosynthesis</keyword>
<dbReference type="InterPro" id="IPR018198">
    <property type="entry name" value="ATP_PRibTrfase_CS"/>
</dbReference>
<dbReference type="SUPFAM" id="SSF53850">
    <property type="entry name" value="Periplasmic binding protein-like II"/>
    <property type="match status" value="1"/>
</dbReference>
<evidence type="ECO:0000256" key="5">
    <source>
        <dbReference type="ARBA" id="ARBA00022676"/>
    </source>
</evidence>
<dbReference type="InterPro" id="IPR015867">
    <property type="entry name" value="N-reg_PII/ATP_PRibTrfase_C"/>
</dbReference>
<keyword evidence="5" id="KW-0328">Glycosyltransferase</keyword>
<protein>
    <recommendedName>
        <fullName evidence="3">ATP phosphoribosyltransferase</fullName>
        <ecNumber evidence="3">2.4.2.17</ecNumber>
    </recommendedName>
</protein>
<dbReference type="Gene3D" id="3.40.190.10">
    <property type="entry name" value="Periplasmic binding protein-like II"/>
    <property type="match status" value="2"/>
</dbReference>
<dbReference type="Gene3D" id="3.30.70.120">
    <property type="match status" value="1"/>
</dbReference>
<dbReference type="InterPro" id="IPR011322">
    <property type="entry name" value="N-reg_PII-like_a/b"/>
</dbReference>
<dbReference type="PANTHER" id="PTHR21403:SF8">
    <property type="entry name" value="ATP PHOSPHORIBOSYLTRANSFERASE"/>
    <property type="match status" value="1"/>
</dbReference>
<dbReference type="Pfam" id="PF08029">
    <property type="entry name" value="HisG_C"/>
    <property type="match status" value="1"/>
</dbReference>
<evidence type="ECO:0000259" key="9">
    <source>
        <dbReference type="Pfam" id="PF08029"/>
    </source>
</evidence>
<evidence type="ECO:0000259" key="8">
    <source>
        <dbReference type="Pfam" id="PF01634"/>
    </source>
</evidence>
<evidence type="ECO:0000256" key="4">
    <source>
        <dbReference type="ARBA" id="ARBA00022605"/>
    </source>
</evidence>
<gene>
    <name evidence="10" type="ORF">NDN08_003564</name>
</gene>
<dbReference type="NCBIfam" id="TIGR00070">
    <property type="entry name" value="hisG"/>
    <property type="match status" value="1"/>
</dbReference>
<evidence type="ECO:0000256" key="6">
    <source>
        <dbReference type="ARBA" id="ARBA00022679"/>
    </source>
</evidence>
<dbReference type="CDD" id="cd13593">
    <property type="entry name" value="PBP2_HisGL3"/>
    <property type="match status" value="1"/>
</dbReference>
<keyword evidence="6" id="KW-0808">Transferase</keyword>